<dbReference type="OrthoDB" id="6288272at2759"/>
<keyword evidence="3" id="KW-1185">Reference proteome</keyword>
<dbReference type="PANTHER" id="PTHR35978">
    <property type="entry name" value="IQ DOMAIN-CONTAINING PROTEIN M"/>
    <property type="match status" value="1"/>
</dbReference>
<feature type="region of interest" description="Disordered" evidence="1">
    <location>
        <begin position="133"/>
        <end position="177"/>
    </location>
</feature>
<proteinExistence type="predicted"/>
<evidence type="ECO:0000256" key="1">
    <source>
        <dbReference type="SAM" id="MobiDB-lite"/>
    </source>
</evidence>
<dbReference type="OMA" id="QFWMEIN"/>
<reference evidence="3" key="1">
    <citation type="submission" date="2015-02" db="EMBL/GenBank/DDBJ databases">
        <title>Genome sequencing for Strongylocentrotus purpuratus.</title>
        <authorList>
            <person name="Murali S."/>
            <person name="Liu Y."/>
            <person name="Vee V."/>
            <person name="English A."/>
            <person name="Wang M."/>
            <person name="Skinner E."/>
            <person name="Han Y."/>
            <person name="Muzny D.M."/>
            <person name="Worley K.C."/>
            <person name="Gibbs R.A."/>
        </authorList>
    </citation>
    <scope>NUCLEOTIDE SEQUENCE</scope>
</reference>
<protein>
    <submittedName>
        <fullName evidence="2">Uncharacterized protein</fullName>
    </submittedName>
</protein>
<dbReference type="AlphaFoldDB" id="A0A7M7NJW3"/>
<evidence type="ECO:0000313" key="2">
    <source>
        <dbReference type="EnsemblMetazoa" id="XP_030836834"/>
    </source>
</evidence>
<dbReference type="EnsemblMetazoa" id="XM_030980974">
    <property type="protein sequence ID" value="XP_030836834"/>
    <property type="gene ID" value="LOC105440647"/>
</dbReference>
<organism evidence="2 3">
    <name type="scientific">Strongylocentrotus purpuratus</name>
    <name type="common">Purple sea urchin</name>
    <dbReference type="NCBI Taxonomy" id="7668"/>
    <lineage>
        <taxon>Eukaryota</taxon>
        <taxon>Metazoa</taxon>
        <taxon>Echinodermata</taxon>
        <taxon>Eleutherozoa</taxon>
        <taxon>Echinozoa</taxon>
        <taxon>Echinoidea</taxon>
        <taxon>Euechinoidea</taxon>
        <taxon>Echinacea</taxon>
        <taxon>Camarodonta</taxon>
        <taxon>Echinidea</taxon>
        <taxon>Strongylocentrotidae</taxon>
        <taxon>Strongylocentrotus</taxon>
    </lineage>
</organism>
<dbReference type="KEGG" id="spu:105440647"/>
<evidence type="ECO:0000313" key="3">
    <source>
        <dbReference type="Proteomes" id="UP000007110"/>
    </source>
</evidence>
<accession>A0A7M7NJW3</accession>
<feature type="compositionally biased region" description="Basic and acidic residues" evidence="1">
    <location>
        <begin position="133"/>
        <end position="153"/>
    </location>
</feature>
<sequence>MRIHPETQMSAKDLPSYLKECDHHPSQREINNALLGATKKDFNKPNLMLKEREVSEIVFMIYVPRGTGLEAKNVRKSTWLNPLVDGEEARKMMGNDEVKNVELSKSLQLVFNSMQERKEQEIYKERIRKREEEKKRLELEEQEKERKEQEKKLIAGVGNGEKKEDESGEKVNSGEKE</sequence>
<dbReference type="GeneID" id="105440647"/>
<reference evidence="2" key="2">
    <citation type="submission" date="2021-01" db="UniProtKB">
        <authorList>
            <consortium name="EnsemblMetazoa"/>
        </authorList>
    </citation>
    <scope>IDENTIFICATION</scope>
</reference>
<dbReference type="InParanoid" id="A0A7M7NJW3"/>
<dbReference type="PANTHER" id="PTHR35978:SF1">
    <property type="entry name" value="IQ DOMAIN-CONTAINING PROTEIN M"/>
    <property type="match status" value="1"/>
</dbReference>
<dbReference type="RefSeq" id="XP_030836834.1">
    <property type="nucleotide sequence ID" value="XM_030980974.1"/>
</dbReference>
<feature type="compositionally biased region" description="Basic and acidic residues" evidence="1">
    <location>
        <begin position="160"/>
        <end position="177"/>
    </location>
</feature>
<name>A0A7M7NJW3_STRPU</name>
<dbReference type="Proteomes" id="UP000007110">
    <property type="component" value="Unassembled WGS sequence"/>
</dbReference>